<reference evidence="2" key="1">
    <citation type="journal article" date="2018" name="Nat. Plants">
        <title>Whole-genome landscape of Medicago truncatula symbiotic genes.</title>
        <authorList>
            <person name="Pecrix Y."/>
            <person name="Gamas P."/>
            <person name="Carrere S."/>
        </authorList>
    </citation>
    <scope>NUCLEOTIDE SEQUENCE</scope>
    <source>
        <tissue evidence="2">Leaves</tissue>
    </source>
</reference>
<feature type="transmembrane region" description="Helical" evidence="1">
    <location>
        <begin position="124"/>
        <end position="145"/>
    </location>
</feature>
<keyword evidence="1" id="KW-0472">Membrane</keyword>
<proteinExistence type="predicted"/>
<keyword evidence="1" id="KW-0812">Transmembrane</keyword>
<sequence>MMNLLKALLHLKDEFITITTAVEPLLLLFMNESVFHVHFEVVIGAIEREKEIGANLFICTIFPYEIFKVKLLLPQSLQLKKQQKTRILVSLLSMYSRLFHSEVVLVLSCEVAFPPKSVGRTHRIMINVGSTIIQVAGFIFNQYWWMIYKFFTDLYI</sequence>
<accession>A0A396H3Y5</accession>
<keyword evidence="1" id="KW-1133">Transmembrane helix</keyword>
<evidence type="ECO:0000313" key="2">
    <source>
        <dbReference type="EMBL" id="RHN47201.1"/>
    </source>
</evidence>
<comment type="caution">
    <text evidence="2">The sequence shown here is derived from an EMBL/GenBank/DDBJ whole genome shotgun (WGS) entry which is preliminary data.</text>
</comment>
<evidence type="ECO:0008006" key="3">
    <source>
        <dbReference type="Google" id="ProtNLM"/>
    </source>
</evidence>
<dbReference type="AlphaFoldDB" id="A0A396H3Y5"/>
<dbReference type="Gramene" id="rna41767">
    <property type="protein sequence ID" value="RHN47201.1"/>
    <property type="gene ID" value="gene41767"/>
</dbReference>
<gene>
    <name evidence="2" type="ORF">MtrunA17_Chr7g0250361</name>
</gene>
<dbReference type="EMBL" id="PSQE01000007">
    <property type="protein sequence ID" value="RHN47201.1"/>
    <property type="molecule type" value="Genomic_DNA"/>
</dbReference>
<organism evidence="2">
    <name type="scientific">Medicago truncatula</name>
    <name type="common">Barrel medic</name>
    <name type="synonym">Medicago tribuloides</name>
    <dbReference type="NCBI Taxonomy" id="3880"/>
    <lineage>
        <taxon>Eukaryota</taxon>
        <taxon>Viridiplantae</taxon>
        <taxon>Streptophyta</taxon>
        <taxon>Embryophyta</taxon>
        <taxon>Tracheophyta</taxon>
        <taxon>Spermatophyta</taxon>
        <taxon>Magnoliopsida</taxon>
        <taxon>eudicotyledons</taxon>
        <taxon>Gunneridae</taxon>
        <taxon>Pentapetalae</taxon>
        <taxon>rosids</taxon>
        <taxon>fabids</taxon>
        <taxon>Fabales</taxon>
        <taxon>Fabaceae</taxon>
        <taxon>Papilionoideae</taxon>
        <taxon>50 kb inversion clade</taxon>
        <taxon>NPAAA clade</taxon>
        <taxon>Hologalegina</taxon>
        <taxon>IRL clade</taxon>
        <taxon>Trifolieae</taxon>
        <taxon>Medicago</taxon>
    </lineage>
</organism>
<protein>
    <recommendedName>
        <fullName evidence="3">Transmembrane protein</fullName>
    </recommendedName>
</protein>
<name>A0A396H3Y5_MEDTR</name>
<evidence type="ECO:0000256" key="1">
    <source>
        <dbReference type="SAM" id="Phobius"/>
    </source>
</evidence>
<dbReference type="Proteomes" id="UP000265566">
    <property type="component" value="Chromosome 7"/>
</dbReference>